<dbReference type="Proteomes" id="UP000027946">
    <property type="component" value="Unassembled WGS sequence"/>
</dbReference>
<dbReference type="RefSeq" id="WP_159434268.1">
    <property type="nucleotide sequence ID" value="NZ_FSRH01000004.1"/>
</dbReference>
<organism evidence="3 4">
    <name type="scientific">Peptoclostridium litorale DSM 5388</name>
    <dbReference type="NCBI Taxonomy" id="1121324"/>
    <lineage>
        <taxon>Bacteria</taxon>
        <taxon>Bacillati</taxon>
        <taxon>Bacillota</taxon>
        <taxon>Clostridia</taxon>
        <taxon>Peptostreptococcales</taxon>
        <taxon>Peptoclostridiaceae</taxon>
        <taxon>Peptoclostridium</taxon>
    </lineage>
</organism>
<feature type="transmembrane region" description="Helical" evidence="1">
    <location>
        <begin position="30"/>
        <end position="49"/>
    </location>
</feature>
<name>A0A069RE28_PEPLI</name>
<evidence type="ECO:0000313" key="2">
    <source>
        <dbReference type="EMBL" id="KDR93902.1"/>
    </source>
</evidence>
<keyword evidence="4" id="KW-1185">Reference proteome</keyword>
<protein>
    <submittedName>
        <fullName evidence="3">Uncharacterized protein</fullName>
    </submittedName>
</protein>
<gene>
    <name evidence="3" type="ORF">CLIT_10c00560</name>
    <name evidence="2" type="ORF">CLIT_23c01740</name>
</gene>
<keyword evidence="1" id="KW-1133">Transmembrane helix</keyword>
<proteinExistence type="predicted"/>
<accession>A0A069RE28</accession>
<keyword evidence="1" id="KW-0472">Membrane</keyword>
<feature type="transmembrane region" description="Helical" evidence="1">
    <location>
        <begin position="6"/>
        <end position="23"/>
    </location>
</feature>
<evidence type="ECO:0000256" key="1">
    <source>
        <dbReference type="SAM" id="Phobius"/>
    </source>
</evidence>
<comment type="caution">
    <text evidence="3">The sequence shown here is derived from an EMBL/GenBank/DDBJ whole genome shotgun (WGS) entry which is preliminary data.</text>
</comment>
<evidence type="ECO:0000313" key="4">
    <source>
        <dbReference type="Proteomes" id="UP000027946"/>
    </source>
</evidence>
<sequence length="53" mass="5825">MDSNKLVFGSILLVISVWMFIALDDFNARFIGGSIVGILAIANILQAIMKKKK</sequence>
<dbReference type="EMBL" id="JJMM01000026">
    <property type="protein sequence ID" value="KDR93902.1"/>
    <property type="molecule type" value="Genomic_DNA"/>
</dbReference>
<dbReference type="AlphaFoldDB" id="A0A069RE28"/>
<reference evidence="3 4" key="1">
    <citation type="submission" date="2014-03" db="EMBL/GenBank/DDBJ databases">
        <title>Genome sequence of Clostridium litorale W6, DSM 5388.</title>
        <authorList>
            <person name="Poehlein A."/>
            <person name="Jagirdar A."/>
            <person name="Khonsari B."/>
            <person name="Chibani C.M."/>
            <person name="Gutierrez Gutierrez D.A."/>
            <person name="Davydova E."/>
            <person name="Alghaithi H.S."/>
            <person name="Nair K.P."/>
            <person name="Dhamotharan K."/>
            <person name="Chandran L."/>
            <person name="G W."/>
            <person name="Daniel R."/>
        </authorList>
    </citation>
    <scope>NUCLEOTIDE SEQUENCE [LARGE SCALE GENOMIC DNA]</scope>
    <source>
        <strain evidence="3 4">W6</strain>
    </source>
</reference>
<evidence type="ECO:0000313" key="3">
    <source>
        <dbReference type="EMBL" id="KDR95329.1"/>
    </source>
</evidence>
<keyword evidence="1" id="KW-0812">Transmembrane</keyword>
<dbReference type="EMBL" id="JJMM01000010">
    <property type="protein sequence ID" value="KDR95329.1"/>
    <property type="molecule type" value="Genomic_DNA"/>
</dbReference>